<dbReference type="InterPro" id="IPR027267">
    <property type="entry name" value="AH/BAR_dom_sf"/>
</dbReference>
<evidence type="ECO:0000313" key="3">
    <source>
        <dbReference type="WBParaSite" id="GPUH_0001452801-mRNA-1"/>
    </source>
</evidence>
<gene>
    <name evidence="1" type="ORF">GPUH_LOCUS14509</name>
</gene>
<evidence type="ECO:0000313" key="2">
    <source>
        <dbReference type="Proteomes" id="UP000271098"/>
    </source>
</evidence>
<evidence type="ECO:0000313" key="1">
    <source>
        <dbReference type="EMBL" id="VDN24282.1"/>
    </source>
</evidence>
<reference evidence="3" key="1">
    <citation type="submission" date="2016-06" db="UniProtKB">
        <authorList>
            <consortium name="WormBaseParasite"/>
        </authorList>
    </citation>
    <scope>IDENTIFICATION</scope>
</reference>
<keyword evidence="2" id="KW-1185">Reference proteome</keyword>
<dbReference type="AlphaFoldDB" id="A0A183E0L8"/>
<dbReference type="Gene3D" id="1.20.1270.60">
    <property type="entry name" value="Arfaptin homology (AH) domain/BAR domain"/>
    <property type="match status" value="1"/>
</dbReference>
<dbReference type="WBParaSite" id="GPUH_0001452801-mRNA-1">
    <property type="protein sequence ID" value="GPUH_0001452801-mRNA-1"/>
    <property type="gene ID" value="GPUH_0001452801"/>
</dbReference>
<dbReference type="OrthoDB" id="14167at2759"/>
<dbReference type="Proteomes" id="UP000271098">
    <property type="component" value="Unassembled WGS sequence"/>
</dbReference>
<dbReference type="EMBL" id="UYRT01081352">
    <property type="protein sequence ID" value="VDN24282.1"/>
    <property type="molecule type" value="Genomic_DNA"/>
</dbReference>
<reference evidence="1 2" key="2">
    <citation type="submission" date="2018-11" db="EMBL/GenBank/DDBJ databases">
        <authorList>
            <consortium name="Pathogen Informatics"/>
        </authorList>
    </citation>
    <scope>NUCLEOTIDE SEQUENCE [LARGE SCALE GENOMIC DNA]</scope>
</reference>
<accession>A0A183E0L8</accession>
<organism evidence="3">
    <name type="scientific">Gongylonema pulchrum</name>
    <dbReference type="NCBI Taxonomy" id="637853"/>
    <lineage>
        <taxon>Eukaryota</taxon>
        <taxon>Metazoa</taxon>
        <taxon>Ecdysozoa</taxon>
        <taxon>Nematoda</taxon>
        <taxon>Chromadorea</taxon>
        <taxon>Rhabditida</taxon>
        <taxon>Spirurina</taxon>
        <taxon>Spiruromorpha</taxon>
        <taxon>Spiruroidea</taxon>
        <taxon>Gongylonematidae</taxon>
        <taxon>Gongylonema</taxon>
    </lineage>
</organism>
<protein>
    <submittedName>
        <fullName evidence="3">Recombinase</fullName>
    </submittedName>
</protein>
<sequence>MEEVFYEKLELRKENTRLNNLEHLAQAMNEAGNEFGAGTPYG</sequence>
<proteinExistence type="predicted"/>
<name>A0A183E0L8_9BILA</name>